<comment type="subcellular location">
    <subcellularLocation>
        <location evidence="1">Endoplasmic reticulum membrane</location>
        <topology evidence="1">Single-pass membrane protein</topology>
    </subcellularLocation>
</comment>
<evidence type="ECO:0000256" key="4">
    <source>
        <dbReference type="ARBA" id="ARBA00022989"/>
    </source>
</evidence>
<keyword evidence="4" id="KW-1133">Transmembrane helix</keyword>
<evidence type="ECO:0000313" key="7">
    <source>
        <dbReference type="Proteomes" id="UP001183176"/>
    </source>
</evidence>
<reference evidence="7" key="1">
    <citation type="submission" date="2023-07" db="EMBL/GenBank/DDBJ databases">
        <title>30 novel species of actinomycetes from the DSMZ collection.</title>
        <authorList>
            <person name="Nouioui I."/>
        </authorList>
    </citation>
    <scope>NUCLEOTIDE SEQUENCE [LARGE SCALE GENOMIC DNA]</scope>
    <source>
        <strain evidence="7">DSM 44399</strain>
    </source>
</reference>
<evidence type="ECO:0000256" key="3">
    <source>
        <dbReference type="ARBA" id="ARBA00022824"/>
    </source>
</evidence>
<evidence type="ECO:0000256" key="2">
    <source>
        <dbReference type="ARBA" id="ARBA00022692"/>
    </source>
</evidence>
<evidence type="ECO:0000256" key="1">
    <source>
        <dbReference type="ARBA" id="ARBA00004389"/>
    </source>
</evidence>
<keyword evidence="3" id="KW-0256">Endoplasmic reticulum</keyword>
<dbReference type="Proteomes" id="UP001183176">
    <property type="component" value="Unassembled WGS sequence"/>
</dbReference>
<proteinExistence type="predicted"/>
<dbReference type="EMBL" id="JAVREH010000011">
    <property type="protein sequence ID" value="MDT0261858.1"/>
    <property type="molecule type" value="Genomic_DNA"/>
</dbReference>
<accession>A0ABU2JA47</accession>
<protein>
    <submittedName>
        <fullName evidence="6">PssD/Cps14F family polysaccharide biosynthesis glycosyltransferase</fullName>
    </submittedName>
</protein>
<name>A0ABU2JA47_9ACTN</name>
<dbReference type="SUPFAM" id="SSF53756">
    <property type="entry name" value="UDP-Glycosyltransferase/glycogen phosphorylase"/>
    <property type="match status" value="1"/>
</dbReference>
<dbReference type="PANTHER" id="PTHR12154">
    <property type="entry name" value="GLYCOSYL TRANSFERASE-RELATED"/>
    <property type="match status" value="1"/>
</dbReference>
<keyword evidence="2" id="KW-0812">Transmembrane</keyword>
<dbReference type="Pfam" id="PF08660">
    <property type="entry name" value="Alg14"/>
    <property type="match status" value="1"/>
</dbReference>
<gene>
    <name evidence="6" type="primary">pssD</name>
    <name evidence="6" type="ORF">RM423_10660</name>
</gene>
<sequence>MVRVLLAGSTGGHLSQLYALRPWWSEHDRHWITFDKPDARSLLAGESITWAFHPTTRNIPNLLRNFGVAAKALRRFRPDVVVSTGAAVAVPVFYLARLLNIRTVYIEVYDRIDTATLTGRLCHPVSDLFLVQWEEQLKMYPKATVIGQLM</sequence>
<dbReference type="PANTHER" id="PTHR12154:SF4">
    <property type="entry name" value="UDP-N-ACETYLGLUCOSAMINE TRANSFERASE SUBUNIT ALG14 HOMOLOG"/>
    <property type="match status" value="1"/>
</dbReference>
<dbReference type="Gene3D" id="3.40.50.2000">
    <property type="entry name" value="Glycogen Phosphorylase B"/>
    <property type="match status" value="1"/>
</dbReference>
<keyword evidence="5" id="KW-0472">Membrane</keyword>
<keyword evidence="7" id="KW-1185">Reference proteome</keyword>
<dbReference type="NCBIfam" id="NF041549">
    <property type="entry name" value="PssD"/>
    <property type="match status" value="1"/>
</dbReference>
<dbReference type="InterPro" id="IPR013969">
    <property type="entry name" value="Oligosacch_biosynth_Alg14"/>
</dbReference>
<evidence type="ECO:0000313" key="6">
    <source>
        <dbReference type="EMBL" id="MDT0261858.1"/>
    </source>
</evidence>
<organism evidence="6 7">
    <name type="scientific">Jatrophihabitans lederbergiae</name>
    <dbReference type="NCBI Taxonomy" id="3075547"/>
    <lineage>
        <taxon>Bacteria</taxon>
        <taxon>Bacillati</taxon>
        <taxon>Actinomycetota</taxon>
        <taxon>Actinomycetes</taxon>
        <taxon>Jatrophihabitantales</taxon>
        <taxon>Jatrophihabitantaceae</taxon>
        <taxon>Jatrophihabitans</taxon>
    </lineage>
</organism>
<evidence type="ECO:0000256" key="5">
    <source>
        <dbReference type="ARBA" id="ARBA00023136"/>
    </source>
</evidence>
<comment type="caution">
    <text evidence="6">The sequence shown here is derived from an EMBL/GenBank/DDBJ whole genome shotgun (WGS) entry which is preliminary data.</text>
</comment>